<protein>
    <submittedName>
        <fullName evidence="1">Uncharacterized protein</fullName>
    </submittedName>
</protein>
<accession>A0A448WZ33</accession>
<organism evidence="1 2">
    <name type="scientific">Protopolystoma xenopodis</name>
    <dbReference type="NCBI Taxonomy" id="117903"/>
    <lineage>
        <taxon>Eukaryota</taxon>
        <taxon>Metazoa</taxon>
        <taxon>Spiralia</taxon>
        <taxon>Lophotrochozoa</taxon>
        <taxon>Platyhelminthes</taxon>
        <taxon>Monogenea</taxon>
        <taxon>Polyopisthocotylea</taxon>
        <taxon>Polystomatidea</taxon>
        <taxon>Polystomatidae</taxon>
        <taxon>Protopolystoma</taxon>
    </lineage>
</organism>
<proteinExistence type="predicted"/>
<name>A0A448WZ33_9PLAT</name>
<dbReference type="AlphaFoldDB" id="A0A448WZ33"/>
<reference evidence="1" key="1">
    <citation type="submission" date="2018-11" db="EMBL/GenBank/DDBJ databases">
        <authorList>
            <consortium name="Pathogen Informatics"/>
        </authorList>
    </citation>
    <scope>NUCLEOTIDE SEQUENCE</scope>
</reference>
<comment type="caution">
    <text evidence="1">The sequence shown here is derived from an EMBL/GenBank/DDBJ whole genome shotgun (WGS) entry which is preliminary data.</text>
</comment>
<dbReference type="EMBL" id="CAAALY010065123">
    <property type="protein sequence ID" value="VEL23984.1"/>
    <property type="molecule type" value="Genomic_DNA"/>
</dbReference>
<dbReference type="Proteomes" id="UP000784294">
    <property type="component" value="Unassembled WGS sequence"/>
</dbReference>
<sequence length="365" mass="41865">MPVPTSPTMPKSCLKVAPCEPSEVISSNPHAKLARVRISNCEQTIPDVPYDFCEKDVLHDFLVDSIIKEFKLQTLREKSNSMNKITRRKLLKANTDIDSFILDNPRAVRSSYESCRKNIQKHSGHNHYLLDNEVHSGFKRQNPNRHDAAYLLLDLSPIRHRSPELNNATKRAYDNKVAHVSPGPGCLRPIKSCNLYDSTPYDLKYPHVSSYLSSSGQIRRRRHSYARTSHHLASNSNLDTTNKKKISKRLKDYGEHYPISDSEISVNHQSKGPCTSCYEDRYSSKYAEETSKSRMGATHKKSFTDCEPKNRFRDHIQEPLPKNANSMHNRTNDQRNCIGPKASGFESKRNSWFVGLVRRYAFFLP</sequence>
<keyword evidence="2" id="KW-1185">Reference proteome</keyword>
<evidence type="ECO:0000313" key="1">
    <source>
        <dbReference type="EMBL" id="VEL23984.1"/>
    </source>
</evidence>
<gene>
    <name evidence="1" type="ORF">PXEA_LOCUS17424</name>
</gene>
<evidence type="ECO:0000313" key="2">
    <source>
        <dbReference type="Proteomes" id="UP000784294"/>
    </source>
</evidence>